<keyword evidence="3" id="KW-1185">Reference proteome</keyword>
<name>A0AA39KEB0_ARMTA</name>
<evidence type="ECO:0000259" key="1">
    <source>
        <dbReference type="Pfam" id="PF12937"/>
    </source>
</evidence>
<dbReference type="InterPro" id="IPR036047">
    <property type="entry name" value="F-box-like_dom_sf"/>
</dbReference>
<dbReference type="Gene3D" id="3.80.10.10">
    <property type="entry name" value="Ribonuclease Inhibitor"/>
    <property type="match status" value="1"/>
</dbReference>
<sequence length="590" mass="67224">MVSLSDAAEAIRHTLQTIYENPSGHHSLDINLPLHQNALAEYNQDPSPSVSLSDIINALSRALDVVSHYEKDHLASLYSDDNILFIEKLRHCKSLIQIYSSRRHPSSTSIYDLPPELLSCIFEESVSFAPGTYPATALRIASVCRSWRENALSHPRLWSTIAITTQAQSYSVIYGREEVLRLYLHRSRSEPLTIIFRGKRSTLDLQRRPKKSDKPDWSWAQSFVPILRAHEARWQRIRLSRMLCKNEDIEMLFAPVEGALPNFSELQNLTIPSLDRMPLWNYPAFLNAPKLTSLAFDDPKETQFPSVADSQHFRAQITALRIDRCLGIECLFTAMTAFPNIRDLMVYIDRPRRCGNLGRLRILSRVTVLWVGHPPQIMAPTSNLVSRLTWNLSGSSFIEKPFQGLRFKNLDTLHMIYHPEFDDEEDNNDAVIGIGPILDVVCYSASRLQHITFAAIPISGMDIIRILQDLPQLGSLIIHDPNPNDFELPDTPPHRLLCPIDEHLLYQLTAPPSGLPFLPCLKSIELVWTQDIDETTVMDMIESRRGCDTPLQRATLGKLERHINLAPATHQRLRSLRKGGLEFLEEWNSI</sequence>
<dbReference type="Gene3D" id="1.20.1280.50">
    <property type="match status" value="1"/>
</dbReference>
<dbReference type="InterPro" id="IPR001810">
    <property type="entry name" value="F-box_dom"/>
</dbReference>
<dbReference type="InterPro" id="IPR032675">
    <property type="entry name" value="LRR_dom_sf"/>
</dbReference>
<dbReference type="RefSeq" id="XP_060329543.1">
    <property type="nucleotide sequence ID" value="XM_060482423.1"/>
</dbReference>
<dbReference type="SUPFAM" id="SSF52047">
    <property type="entry name" value="RNI-like"/>
    <property type="match status" value="1"/>
</dbReference>
<protein>
    <recommendedName>
        <fullName evidence="1">F-box domain-containing protein</fullName>
    </recommendedName>
</protein>
<dbReference type="EMBL" id="JAUEPS010000022">
    <property type="protein sequence ID" value="KAK0457228.1"/>
    <property type="molecule type" value="Genomic_DNA"/>
</dbReference>
<accession>A0AA39KEB0</accession>
<gene>
    <name evidence="2" type="ORF">EV420DRAFT_513807</name>
</gene>
<comment type="caution">
    <text evidence="2">The sequence shown here is derived from an EMBL/GenBank/DDBJ whole genome shotgun (WGS) entry which is preliminary data.</text>
</comment>
<feature type="domain" description="F-box" evidence="1">
    <location>
        <begin position="111"/>
        <end position="163"/>
    </location>
</feature>
<dbReference type="Proteomes" id="UP001175211">
    <property type="component" value="Unassembled WGS sequence"/>
</dbReference>
<reference evidence="2" key="1">
    <citation type="submission" date="2023-06" db="EMBL/GenBank/DDBJ databases">
        <authorList>
            <consortium name="Lawrence Berkeley National Laboratory"/>
            <person name="Ahrendt S."/>
            <person name="Sahu N."/>
            <person name="Indic B."/>
            <person name="Wong-Bajracharya J."/>
            <person name="Merenyi Z."/>
            <person name="Ke H.-M."/>
            <person name="Monk M."/>
            <person name="Kocsube S."/>
            <person name="Drula E."/>
            <person name="Lipzen A."/>
            <person name="Balint B."/>
            <person name="Henrissat B."/>
            <person name="Andreopoulos B."/>
            <person name="Martin F.M."/>
            <person name="Harder C.B."/>
            <person name="Rigling D."/>
            <person name="Ford K.L."/>
            <person name="Foster G.D."/>
            <person name="Pangilinan J."/>
            <person name="Papanicolaou A."/>
            <person name="Barry K."/>
            <person name="LaButti K."/>
            <person name="Viragh M."/>
            <person name="Koriabine M."/>
            <person name="Yan M."/>
            <person name="Riley R."/>
            <person name="Champramary S."/>
            <person name="Plett K.L."/>
            <person name="Tsai I.J."/>
            <person name="Slot J."/>
            <person name="Sipos G."/>
            <person name="Plett J."/>
            <person name="Nagy L.G."/>
            <person name="Grigoriev I.V."/>
        </authorList>
    </citation>
    <scope>NUCLEOTIDE SEQUENCE</scope>
    <source>
        <strain evidence="2">CCBAS 213</strain>
    </source>
</reference>
<dbReference type="SUPFAM" id="SSF81383">
    <property type="entry name" value="F-box domain"/>
    <property type="match status" value="1"/>
</dbReference>
<evidence type="ECO:0000313" key="3">
    <source>
        <dbReference type="Proteomes" id="UP001175211"/>
    </source>
</evidence>
<evidence type="ECO:0000313" key="2">
    <source>
        <dbReference type="EMBL" id="KAK0457228.1"/>
    </source>
</evidence>
<dbReference type="GeneID" id="85365971"/>
<dbReference type="AlphaFoldDB" id="A0AA39KEB0"/>
<proteinExistence type="predicted"/>
<organism evidence="2 3">
    <name type="scientific">Armillaria tabescens</name>
    <name type="common">Ringless honey mushroom</name>
    <name type="synonym">Agaricus tabescens</name>
    <dbReference type="NCBI Taxonomy" id="1929756"/>
    <lineage>
        <taxon>Eukaryota</taxon>
        <taxon>Fungi</taxon>
        <taxon>Dikarya</taxon>
        <taxon>Basidiomycota</taxon>
        <taxon>Agaricomycotina</taxon>
        <taxon>Agaricomycetes</taxon>
        <taxon>Agaricomycetidae</taxon>
        <taxon>Agaricales</taxon>
        <taxon>Marasmiineae</taxon>
        <taxon>Physalacriaceae</taxon>
        <taxon>Desarmillaria</taxon>
    </lineage>
</organism>
<dbReference type="Pfam" id="PF12937">
    <property type="entry name" value="F-box-like"/>
    <property type="match status" value="1"/>
</dbReference>